<dbReference type="GO" id="GO:0006352">
    <property type="term" value="P:DNA-templated transcription initiation"/>
    <property type="evidence" value="ECO:0007669"/>
    <property type="project" value="InterPro"/>
</dbReference>
<dbReference type="GO" id="GO:0003677">
    <property type="term" value="F:DNA binding"/>
    <property type="evidence" value="ECO:0007669"/>
    <property type="project" value="UniProtKB-KW"/>
</dbReference>
<dbReference type="STRING" id="1447716.AH68_02925"/>
<comment type="similarity">
    <text evidence="1">Belongs to the SorC transcriptional regulatory family.</text>
</comment>
<dbReference type="Gene3D" id="3.40.50.1360">
    <property type="match status" value="1"/>
</dbReference>
<dbReference type="EMBL" id="CP007456">
    <property type="protein sequence ID" value="AIZ14173.1"/>
    <property type="molecule type" value="Genomic_DNA"/>
</dbReference>
<dbReference type="OrthoDB" id="186585at2"/>
<dbReference type="GO" id="GO:0003700">
    <property type="term" value="F:DNA-binding transcription factor activity"/>
    <property type="evidence" value="ECO:0007669"/>
    <property type="project" value="InterPro"/>
</dbReference>
<dbReference type="GO" id="GO:0030246">
    <property type="term" value="F:carbohydrate binding"/>
    <property type="evidence" value="ECO:0007669"/>
    <property type="project" value="InterPro"/>
</dbReference>
<feature type="domain" description="RNA polymerase sigma-70 region 4" evidence="6">
    <location>
        <begin position="16"/>
        <end position="48"/>
    </location>
</feature>
<evidence type="ECO:0000313" key="8">
    <source>
        <dbReference type="Proteomes" id="UP000030625"/>
    </source>
</evidence>
<evidence type="ECO:0000256" key="1">
    <source>
        <dbReference type="ARBA" id="ARBA00010466"/>
    </source>
</evidence>
<gene>
    <name evidence="7" type="ORF">AH68_02925</name>
</gene>
<organism evidence="7 8">
    <name type="scientific">Bifidobacterium catenulatum PV20-2</name>
    <dbReference type="NCBI Taxonomy" id="1447716"/>
    <lineage>
        <taxon>Bacteria</taxon>
        <taxon>Bacillati</taxon>
        <taxon>Actinomycetota</taxon>
        <taxon>Actinomycetes</taxon>
        <taxon>Bifidobacteriales</taxon>
        <taxon>Bifidobacteriaceae</taxon>
        <taxon>Bifidobacterium</taxon>
    </lineage>
</organism>
<dbReference type="Gene3D" id="1.10.10.10">
    <property type="entry name" value="Winged helix-like DNA-binding domain superfamily/Winged helix DNA-binding domain"/>
    <property type="match status" value="1"/>
</dbReference>
<evidence type="ECO:0000256" key="3">
    <source>
        <dbReference type="ARBA" id="ARBA00023125"/>
    </source>
</evidence>
<dbReference type="SUPFAM" id="SSF46689">
    <property type="entry name" value="Homeodomain-like"/>
    <property type="match status" value="1"/>
</dbReference>
<protein>
    <submittedName>
        <fullName evidence="7">RNA polymerase sigma70</fullName>
    </submittedName>
</protein>
<reference evidence="7 8" key="1">
    <citation type="journal article" date="2015" name="Genome Announc.">
        <title>Complete and Assembled Genome Sequence of Bifidobacterium kashiwanohense PV20-2, Isolated from the Feces of an Anemic Kenyan Infant.</title>
        <authorList>
            <person name="Vazquez-Gutierrez P."/>
            <person name="Lacroix C."/>
            <person name="Chassard C."/>
            <person name="Klumpp J."/>
            <person name="Jans C."/>
            <person name="Stevens M.J."/>
        </authorList>
    </citation>
    <scope>NUCLEOTIDE SEQUENCE [LARGE SCALE GENOMIC DNA]</scope>
    <source>
        <strain evidence="7 8">PV20-2</strain>
    </source>
</reference>
<dbReference type="SUPFAM" id="SSF100950">
    <property type="entry name" value="NagB/RpiA/CoA transferase-like"/>
    <property type="match status" value="1"/>
</dbReference>
<evidence type="ECO:0000259" key="5">
    <source>
        <dbReference type="Pfam" id="PF04198"/>
    </source>
</evidence>
<dbReference type="PANTHER" id="PTHR34294:SF1">
    <property type="entry name" value="TRANSCRIPTIONAL REGULATOR LSRR"/>
    <property type="match status" value="1"/>
</dbReference>
<evidence type="ECO:0000256" key="2">
    <source>
        <dbReference type="ARBA" id="ARBA00023015"/>
    </source>
</evidence>
<dbReference type="RefSeq" id="WP_039197481.1">
    <property type="nucleotide sequence ID" value="NZ_CP007456.1"/>
</dbReference>
<dbReference type="PANTHER" id="PTHR34294">
    <property type="entry name" value="TRANSCRIPTIONAL REGULATOR-RELATED"/>
    <property type="match status" value="1"/>
</dbReference>
<evidence type="ECO:0000259" key="6">
    <source>
        <dbReference type="Pfam" id="PF04545"/>
    </source>
</evidence>
<dbReference type="InterPro" id="IPR009057">
    <property type="entry name" value="Homeodomain-like_sf"/>
</dbReference>
<proteinExistence type="inferred from homology"/>
<keyword evidence="2" id="KW-0805">Transcription regulation</keyword>
<dbReference type="InterPro" id="IPR051054">
    <property type="entry name" value="SorC_transcr_regulators"/>
</dbReference>
<feature type="domain" description="Sugar-binding" evidence="5">
    <location>
        <begin position="65"/>
        <end position="313"/>
    </location>
</feature>
<dbReference type="InterPro" id="IPR007324">
    <property type="entry name" value="Sugar-bd_dom_put"/>
</dbReference>
<keyword evidence="3" id="KW-0238">DNA-binding</keyword>
<dbReference type="AlphaFoldDB" id="A0A0A7I1L5"/>
<evidence type="ECO:0000256" key="4">
    <source>
        <dbReference type="ARBA" id="ARBA00023163"/>
    </source>
</evidence>
<name>A0A0A7I1L5_9BIFI</name>
<dbReference type="Proteomes" id="UP000030625">
    <property type="component" value="Chromosome"/>
</dbReference>
<sequence>MAAKDRRTAEALRVAKMYYQQDRSQSEISKELSISRPTVSRLLRYALDTGLVRIEIGDPGETAEQMADELLQRYSLRHVIVVPTRNIAPADRLDTVGHAAANYIESIVRDDDIIGIGWGRTVHSVGEHLAPKDVRGVTVVQIKGSASNTEHNNYGFESANAFANAFHTLPQYLPLPVIFEQEQTKALVERETYIRHIADMGRRANIAVFTVGTVRDSAMLFRLGYLTQREQSHLQATAVGDVVSRFVDIDGRVVDEDINRRTIGIELADLKATPHSILVVASTAKVPATRAAVVAGYANTLVIDEDSAQDLLSFEN</sequence>
<accession>A0A0A7I1L5</accession>
<keyword evidence="4" id="KW-0804">Transcription</keyword>
<dbReference type="InterPro" id="IPR007630">
    <property type="entry name" value="RNA_pol_sigma70_r4"/>
</dbReference>
<dbReference type="Pfam" id="PF04198">
    <property type="entry name" value="Sugar-bind"/>
    <property type="match status" value="1"/>
</dbReference>
<dbReference type="Pfam" id="PF04545">
    <property type="entry name" value="Sigma70_r4"/>
    <property type="match status" value="1"/>
</dbReference>
<evidence type="ECO:0000313" key="7">
    <source>
        <dbReference type="EMBL" id="AIZ14173.1"/>
    </source>
</evidence>
<dbReference type="KEGG" id="bka:AH68_02925"/>
<dbReference type="InterPro" id="IPR036388">
    <property type="entry name" value="WH-like_DNA-bd_sf"/>
</dbReference>
<dbReference type="HOGENOM" id="CLU_054506_1_1_11"/>
<dbReference type="InterPro" id="IPR037171">
    <property type="entry name" value="NagB/RpiA_transferase-like"/>
</dbReference>